<dbReference type="InterPro" id="IPR050119">
    <property type="entry name" value="CCR1-9-like"/>
</dbReference>
<dbReference type="PANTHER" id="PTHR10489:SF946">
    <property type="entry name" value="LEUKOTRIENE B4 RECEPTOR 1-LIKE"/>
    <property type="match status" value="1"/>
</dbReference>
<name>A0A6J2UPR5_CHACN</name>
<dbReference type="GO" id="GO:0006955">
    <property type="term" value="P:immune response"/>
    <property type="evidence" value="ECO:0007669"/>
    <property type="project" value="TreeGrafter"/>
</dbReference>
<dbReference type="InParanoid" id="A0A6J2UPR5"/>
<dbReference type="FunFam" id="1.20.1070.10:FF:000109">
    <property type="entry name" value="Leukotriene B4 receptor"/>
    <property type="match status" value="1"/>
</dbReference>
<evidence type="ECO:0000256" key="1">
    <source>
        <dbReference type="ARBA" id="ARBA00004651"/>
    </source>
</evidence>
<dbReference type="GO" id="GO:0019957">
    <property type="term" value="F:C-C chemokine binding"/>
    <property type="evidence" value="ECO:0007669"/>
    <property type="project" value="TreeGrafter"/>
</dbReference>
<feature type="transmembrane region" description="Helical" evidence="10">
    <location>
        <begin position="264"/>
        <end position="286"/>
    </location>
</feature>
<feature type="transmembrane region" description="Helical" evidence="10">
    <location>
        <begin position="225"/>
        <end position="252"/>
    </location>
</feature>
<feature type="transmembrane region" description="Helical" evidence="10">
    <location>
        <begin position="99"/>
        <end position="116"/>
    </location>
</feature>
<keyword evidence="7" id="KW-0675">Receptor</keyword>
<dbReference type="Gene3D" id="1.20.1070.10">
    <property type="entry name" value="Rhodopsin 7-helix transmembrane proteins"/>
    <property type="match status" value="1"/>
</dbReference>
<keyword evidence="4 10" id="KW-1133">Transmembrane helix</keyword>
<dbReference type="InterPro" id="IPR000276">
    <property type="entry name" value="GPCR_Rhodpsn"/>
</dbReference>
<evidence type="ECO:0000256" key="7">
    <source>
        <dbReference type="ARBA" id="ARBA00023170"/>
    </source>
</evidence>
<comment type="subcellular location">
    <subcellularLocation>
        <location evidence="1">Cell membrane</location>
        <topology evidence="1">Multi-pass membrane protein</topology>
    </subcellularLocation>
</comment>
<dbReference type="OrthoDB" id="5968937at2759"/>
<organism evidence="12 13">
    <name type="scientific">Chanos chanos</name>
    <name type="common">Milkfish</name>
    <name type="synonym">Mugil chanos</name>
    <dbReference type="NCBI Taxonomy" id="29144"/>
    <lineage>
        <taxon>Eukaryota</taxon>
        <taxon>Metazoa</taxon>
        <taxon>Chordata</taxon>
        <taxon>Craniata</taxon>
        <taxon>Vertebrata</taxon>
        <taxon>Euteleostomi</taxon>
        <taxon>Actinopterygii</taxon>
        <taxon>Neopterygii</taxon>
        <taxon>Teleostei</taxon>
        <taxon>Ostariophysi</taxon>
        <taxon>Gonorynchiformes</taxon>
        <taxon>Chanidae</taxon>
        <taxon>Chanos</taxon>
    </lineage>
</organism>
<keyword evidence="8" id="KW-0325">Glycoprotein</keyword>
<dbReference type="Proteomes" id="UP000504632">
    <property type="component" value="Chromosome 1"/>
</dbReference>
<evidence type="ECO:0000256" key="2">
    <source>
        <dbReference type="ARBA" id="ARBA00022475"/>
    </source>
</evidence>
<proteinExistence type="predicted"/>
<keyword evidence="12" id="KW-1185">Reference proteome</keyword>
<dbReference type="InterPro" id="IPR017452">
    <property type="entry name" value="GPCR_Rhodpsn_7TM"/>
</dbReference>
<dbReference type="GO" id="GO:0019722">
    <property type="term" value="P:calcium-mediated signaling"/>
    <property type="evidence" value="ECO:0007669"/>
    <property type="project" value="TreeGrafter"/>
</dbReference>
<evidence type="ECO:0000256" key="8">
    <source>
        <dbReference type="ARBA" id="ARBA00023180"/>
    </source>
</evidence>
<reference evidence="13" key="1">
    <citation type="submission" date="2025-08" db="UniProtKB">
        <authorList>
            <consortium name="RefSeq"/>
        </authorList>
    </citation>
    <scope>IDENTIFICATION</scope>
</reference>
<dbReference type="SUPFAM" id="SSF81321">
    <property type="entry name" value="Family A G protein-coupled receptor-like"/>
    <property type="match status" value="1"/>
</dbReference>
<keyword evidence="2" id="KW-1003">Cell membrane</keyword>
<evidence type="ECO:0000259" key="11">
    <source>
        <dbReference type="PROSITE" id="PS50262"/>
    </source>
</evidence>
<evidence type="ECO:0000313" key="12">
    <source>
        <dbReference type="Proteomes" id="UP000504632"/>
    </source>
</evidence>
<dbReference type="Pfam" id="PF00001">
    <property type="entry name" value="7tm_1"/>
    <property type="match status" value="1"/>
</dbReference>
<feature type="domain" description="G-protein coupled receptors family 1 profile" evidence="11">
    <location>
        <begin position="39"/>
        <end position="284"/>
    </location>
</feature>
<dbReference type="GO" id="GO:0060326">
    <property type="term" value="P:cell chemotaxis"/>
    <property type="evidence" value="ECO:0007669"/>
    <property type="project" value="TreeGrafter"/>
</dbReference>
<dbReference type="PRINTS" id="PR00237">
    <property type="entry name" value="GPCRRHODOPSN"/>
</dbReference>
<feature type="transmembrane region" description="Helical" evidence="10">
    <location>
        <begin position="137"/>
        <end position="156"/>
    </location>
</feature>
<dbReference type="AlphaFoldDB" id="A0A6J2UPR5"/>
<feature type="transmembrane region" description="Helical" evidence="10">
    <location>
        <begin position="20"/>
        <end position="48"/>
    </location>
</feature>
<gene>
    <name evidence="13" type="primary">LOC115805571</name>
</gene>
<sequence length="321" mass="35636">MQQYNSSALANGTYGPDLSAGVLVPSMILGLCFVLGVPGNVTVLAVLIQRLKGDNFTFRLMLSLAVSDLLTLLTLPVWICALLWGWIFGLGLCKFLSYLIYWSLYSSVMNVTLLSAQRYVQVLYPNRWSKLGNPVRLALLLSTWVVGGVLAAPALVHRQVRRYDGEPKLYCHALYASREEQAATLLLETLLGFVIPFSVLVSFYFSLHKRVNQTPLFSSRRMTRLVSSIVVCFFIFWVPIHIINILTISAIWSESDKLMDLSDFVAGITGALTFINSCVDPFLYAFSSKALRRSATKCLPESKLETGSIEGGTTVMSTHLN</sequence>
<dbReference type="GO" id="GO:0007204">
    <property type="term" value="P:positive regulation of cytosolic calcium ion concentration"/>
    <property type="evidence" value="ECO:0007669"/>
    <property type="project" value="TreeGrafter"/>
</dbReference>
<keyword evidence="3 10" id="KW-0812">Transmembrane</keyword>
<keyword evidence="6 10" id="KW-0472">Membrane</keyword>
<dbReference type="PANTHER" id="PTHR10489">
    <property type="entry name" value="CELL ADHESION MOLECULE"/>
    <property type="match status" value="1"/>
</dbReference>
<evidence type="ECO:0000256" key="3">
    <source>
        <dbReference type="ARBA" id="ARBA00022692"/>
    </source>
</evidence>
<evidence type="ECO:0000256" key="10">
    <source>
        <dbReference type="SAM" id="Phobius"/>
    </source>
</evidence>
<keyword evidence="5" id="KW-0297">G-protein coupled receptor</keyword>
<evidence type="ECO:0000256" key="5">
    <source>
        <dbReference type="ARBA" id="ARBA00023040"/>
    </source>
</evidence>
<keyword evidence="9" id="KW-0807">Transducer</keyword>
<dbReference type="GeneID" id="115805571"/>
<evidence type="ECO:0000256" key="9">
    <source>
        <dbReference type="ARBA" id="ARBA00023224"/>
    </source>
</evidence>
<protein>
    <submittedName>
        <fullName evidence="13">Leukotriene B4 receptor 1-like</fullName>
    </submittedName>
</protein>
<dbReference type="GO" id="GO:0016493">
    <property type="term" value="F:C-C chemokine receptor activity"/>
    <property type="evidence" value="ECO:0007669"/>
    <property type="project" value="TreeGrafter"/>
</dbReference>
<evidence type="ECO:0000256" key="4">
    <source>
        <dbReference type="ARBA" id="ARBA00022989"/>
    </source>
</evidence>
<dbReference type="GO" id="GO:0004974">
    <property type="term" value="F:leukotriene receptor activity"/>
    <property type="evidence" value="ECO:0007669"/>
    <property type="project" value="UniProtKB-ARBA"/>
</dbReference>
<dbReference type="PROSITE" id="PS50262">
    <property type="entry name" value="G_PROTEIN_RECEP_F1_2"/>
    <property type="match status" value="1"/>
</dbReference>
<feature type="transmembrane region" description="Helical" evidence="10">
    <location>
        <begin position="60"/>
        <end position="87"/>
    </location>
</feature>
<dbReference type="RefSeq" id="XP_030622059.1">
    <property type="nucleotide sequence ID" value="XM_030766199.1"/>
</dbReference>
<dbReference type="GO" id="GO:0009897">
    <property type="term" value="C:external side of plasma membrane"/>
    <property type="evidence" value="ECO:0007669"/>
    <property type="project" value="TreeGrafter"/>
</dbReference>
<accession>A0A6J2UPR5</accession>
<evidence type="ECO:0000256" key="6">
    <source>
        <dbReference type="ARBA" id="ARBA00023136"/>
    </source>
</evidence>
<evidence type="ECO:0000313" key="13">
    <source>
        <dbReference type="RefSeq" id="XP_030622059.1"/>
    </source>
</evidence>
<feature type="transmembrane region" description="Helical" evidence="10">
    <location>
        <begin position="182"/>
        <end position="205"/>
    </location>
</feature>